<evidence type="ECO:0000256" key="4">
    <source>
        <dbReference type="SAM" id="Phobius"/>
    </source>
</evidence>
<keyword evidence="4" id="KW-0812">Transmembrane</keyword>
<dbReference type="AlphaFoldDB" id="A0A0S4LMG2"/>
<dbReference type="OrthoDB" id="9802448at2"/>
<dbReference type="InterPro" id="IPR036187">
    <property type="entry name" value="DNA_mismatch_repair_MutS_sf"/>
</dbReference>
<dbReference type="Pfam" id="PF00488">
    <property type="entry name" value="MutS_V"/>
    <property type="match status" value="1"/>
</dbReference>
<dbReference type="GO" id="GO:0030983">
    <property type="term" value="F:mismatched DNA binding"/>
    <property type="evidence" value="ECO:0007669"/>
    <property type="project" value="InterPro"/>
</dbReference>
<dbReference type="SMART" id="SM00534">
    <property type="entry name" value="MUTSac"/>
    <property type="match status" value="1"/>
</dbReference>
<name>A0A0S4LMG2_9BACT</name>
<keyword evidence="4" id="KW-1133">Transmembrane helix</keyword>
<organism evidence="6 7">
    <name type="scientific">Candidatus Nitrospira nitrosa</name>
    <dbReference type="NCBI Taxonomy" id="1742972"/>
    <lineage>
        <taxon>Bacteria</taxon>
        <taxon>Pseudomonadati</taxon>
        <taxon>Nitrospirota</taxon>
        <taxon>Nitrospiria</taxon>
        <taxon>Nitrospirales</taxon>
        <taxon>Nitrospiraceae</taxon>
        <taxon>Nitrospira</taxon>
    </lineage>
</organism>
<dbReference type="EMBL" id="CZQA01000010">
    <property type="protein sequence ID" value="CUS38153.1"/>
    <property type="molecule type" value="Genomic_DNA"/>
</dbReference>
<dbReference type="CDD" id="cd03283">
    <property type="entry name" value="ABC_MutS-like"/>
    <property type="match status" value="1"/>
</dbReference>
<keyword evidence="3" id="KW-0238">DNA-binding</keyword>
<protein>
    <submittedName>
        <fullName evidence="6">Putative DNA mismatch repair protein, MutS family</fullName>
    </submittedName>
</protein>
<dbReference type="GO" id="GO:0005524">
    <property type="term" value="F:ATP binding"/>
    <property type="evidence" value="ECO:0007669"/>
    <property type="project" value="UniProtKB-KW"/>
</dbReference>
<keyword evidence="4" id="KW-0472">Membrane</keyword>
<dbReference type="InterPro" id="IPR027417">
    <property type="entry name" value="P-loop_NTPase"/>
</dbReference>
<dbReference type="SUPFAM" id="SSF48334">
    <property type="entry name" value="DNA repair protein MutS, domain III"/>
    <property type="match status" value="1"/>
</dbReference>
<dbReference type="PANTHER" id="PTHR11361">
    <property type="entry name" value="DNA MISMATCH REPAIR PROTEIN MUTS FAMILY MEMBER"/>
    <property type="match status" value="1"/>
</dbReference>
<evidence type="ECO:0000256" key="1">
    <source>
        <dbReference type="ARBA" id="ARBA00022741"/>
    </source>
</evidence>
<feature type="transmembrane region" description="Helical" evidence="4">
    <location>
        <begin position="214"/>
        <end position="233"/>
    </location>
</feature>
<feature type="domain" description="DNA mismatch repair proteins mutS family" evidence="5">
    <location>
        <begin position="428"/>
        <end position="614"/>
    </location>
</feature>
<dbReference type="STRING" id="1742972.COMA1_40438"/>
<dbReference type="PANTHER" id="PTHR11361:SF99">
    <property type="entry name" value="DNA MISMATCH REPAIR PROTEIN"/>
    <property type="match status" value="1"/>
</dbReference>
<evidence type="ECO:0000313" key="6">
    <source>
        <dbReference type="EMBL" id="CUS38153.1"/>
    </source>
</evidence>
<feature type="transmembrane region" description="Helical" evidence="4">
    <location>
        <begin position="35"/>
        <end position="53"/>
    </location>
</feature>
<dbReference type="InterPro" id="IPR045076">
    <property type="entry name" value="MutS"/>
</dbReference>
<evidence type="ECO:0000259" key="5">
    <source>
        <dbReference type="SMART" id="SM00534"/>
    </source>
</evidence>
<dbReference type="Gene3D" id="1.10.1420.10">
    <property type="match status" value="1"/>
</dbReference>
<keyword evidence="2" id="KW-0067">ATP-binding</keyword>
<evidence type="ECO:0000256" key="3">
    <source>
        <dbReference type="ARBA" id="ARBA00023125"/>
    </source>
</evidence>
<sequence length="615" mass="68752">MVRPRTLQIETIIRRADRLIAHGTKTSATFTRWRLALFLIGLMCTVTLYKLNWYNSGNLSLALFLAIFVAVAAYHNKVETQIHRLRQWKHIKQTHLARIALDWANIPTRSAVGPSSHPYATDLDLFGPHSLTHLLDTTISDQGRERLHSWLLNQPPSPAEWHRRQALVKELTSRPLLRDRLTLDAKLTGDQEINGKRLAAVIEHRLGLPHLNTILSVQALLALTTLGLGFATLFGLLPGYWMFSFAAYVAIYFMTDQGEELLEHAVGLHHETERLATVLGSIERYAARRDTTLASTWATLIGTVSPTRQLQQAARTLHAISIKAHPLVHLTMNAIGPWDLWFLRRLIHIQDQIQQALPQWLDALAEVEAASALATFAYLHHDYIWPTPLTVADGQQSVPPTLRAHRLAHPLLPPGTRIANDVRLTELGSIYLITGSNMSGKSTFLRTIGINLCLAQAGAPVCAQSFEWTWSRLACCIRVGDSLDAGLSFFYAEVKRLKTILDVTEERTVAPVLFLIDEIFKGTNNRERLIGSQAYITALSRGQGFGLVSTHDLELADLEQAIPRLQNAHFQETVSDGALTFDYQLRPGPCPTTNALRIMELEGLPISQAPHNRAQ</sequence>
<dbReference type="Proteomes" id="UP000199032">
    <property type="component" value="Unassembled WGS sequence"/>
</dbReference>
<proteinExistence type="predicted"/>
<dbReference type="Gene3D" id="3.40.50.300">
    <property type="entry name" value="P-loop containing nucleotide triphosphate hydrolases"/>
    <property type="match status" value="1"/>
</dbReference>
<gene>
    <name evidence="6" type="ORF">COMA1_40438</name>
</gene>
<dbReference type="SUPFAM" id="SSF52540">
    <property type="entry name" value="P-loop containing nucleoside triphosphate hydrolases"/>
    <property type="match status" value="1"/>
</dbReference>
<evidence type="ECO:0000256" key="2">
    <source>
        <dbReference type="ARBA" id="ARBA00022840"/>
    </source>
</evidence>
<reference evidence="6 7" key="1">
    <citation type="submission" date="2015-10" db="EMBL/GenBank/DDBJ databases">
        <authorList>
            <person name="Gilbert D.G."/>
        </authorList>
    </citation>
    <scope>NUCLEOTIDE SEQUENCE [LARGE SCALE GENOMIC DNA]</scope>
    <source>
        <strain evidence="6">COMA1</strain>
    </source>
</reference>
<feature type="transmembrane region" description="Helical" evidence="4">
    <location>
        <begin position="59"/>
        <end position="76"/>
    </location>
</feature>
<dbReference type="GO" id="GO:0005829">
    <property type="term" value="C:cytosol"/>
    <property type="evidence" value="ECO:0007669"/>
    <property type="project" value="TreeGrafter"/>
</dbReference>
<dbReference type="RefSeq" id="WP_090750619.1">
    <property type="nucleotide sequence ID" value="NZ_CZQA01000010.1"/>
</dbReference>
<accession>A0A0S4LMG2</accession>
<evidence type="ECO:0000313" key="7">
    <source>
        <dbReference type="Proteomes" id="UP000199032"/>
    </source>
</evidence>
<keyword evidence="1" id="KW-0547">Nucleotide-binding</keyword>
<dbReference type="GO" id="GO:0140664">
    <property type="term" value="F:ATP-dependent DNA damage sensor activity"/>
    <property type="evidence" value="ECO:0007669"/>
    <property type="project" value="InterPro"/>
</dbReference>
<keyword evidence="7" id="KW-1185">Reference proteome</keyword>
<dbReference type="GO" id="GO:0006298">
    <property type="term" value="P:mismatch repair"/>
    <property type="evidence" value="ECO:0007669"/>
    <property type="project" value="InterPro"/>
</dbReference>
<dbReference type="InterPro" id="IPR000432">
    <property type="entry name" value="DNA_mismatch_repair_MutS_C"/>
</dbReference>